<accession>A0AAD8NVB5</accession>
<dbReference type="FunFam" id="3.80.10.10:FF:000383">
    <property type="entry name" value="Leucine-rich repeat receptor protein kinase EMS1"/>
    <property type="match status" value="1"/>
</dbReference>
<keyword evidence="6 8" id="KW-0472">Membrane</keyword>
<keyword evidence="9" id="KW-0732">Signal</keyword>
<keyword evidence="3 8" id="KW-0812">Transmembrane</keyword>
<dbReference type="Pfam" id="PF07714">
    <property type="entry name" value="PK_Tyr_Ser-Thr"/>
    <property type="match status" value="1"/>
</dbReference>
<feature type="transmembrane region" description="Helical" evidence="8">
    <location>
        <begin position="361"/>
        <end position="385"/>
    </location>
</feature>
<dbReference type="InterPro" id="IPR000719">
    <property type="entry name" value="Prot_kinase_dom"/>
</dbReference>
<keyword evidence="2" id="KW-0433">Leucine-rich repeat</keyword>
<dbReference type="Gene3D" id="1.10.510.10">
    <property type="entry name" value="Transferase(Phosphotransferase) domain 1"/>
    <property type="match status" value="1"/>
</dbReference>
<evidence type="ECO:0000256" key="6">
    <source>
        <dbReference type="ARBA" id="ARBA00023136"/>
    </source>
</evidence>
<dbReference type="Pfam" id="PF13855">
    <property type="entry name" value="LRR_8"/>
    <property type="match status" value="1"/>
</dbReference>
<proteinExistence type="predicted"/>
<dbReference type="PANTHER" id="PTHR48056:SF61">
    <property type="entry name" value="PROTEIN KINASE DOMAIN-CONTAINING PROTEIN"/>
    <property type="match status" value="1"/>
</dbReference>
<dbReference type="GO" id="GO:0016020">
    <property type="term" value="C:membrane"/>
    <property type="evidence" value="ECO:0007669"/>
    <property type="project" value="UniProtKB-SubCell"/>
</dbReference>
<dbReference type="Gene3D" id="3.80.10.10">
    <property type="entry name" value="Ribonuclease Inhibitor"/>
    <property type="match status" value="2"/>
</dbReference>
<evidence type="ECO:0000256" key="2">
    <source>
        <dbReference type="ARBA" id="ARBA00022614"/>
    </source>
</evidence>
<dbReference type="PANTHER" id="PTHR48056">
    <property type="entry name" value="LRR RECEPTOR-LIKE SERINE/THREONINE-PROTEIN KINASE-RELATED"/>
    <property type="match status" value="1"/>
</dbReference>
<dbReference type="GO" id="GO:0033612">
    <property type="term" value="F:receptor serine/threonine kinase binding"/>
    <property type="evidence" value="ECO:0007669"/>
    <property type="project" value="TreeGrafter"/>
</dbReference>
<dbReference type="SMART" id="SM00220">
    <property type="entry name" value="S_TKc"/>
    <property type="match status" value="1"/>
</dbReference>
<evidence type="ECO:0000256" key="4">
    <source>
        <dbReference type="ARBA" id="ARBA00022737"/>
    </source>
</evidence>
<feature type="domain" description="Protein kinase" evidence="10">
    <location>
        <begin position="451"/>
        <end position="714"/>
    </location>
</feature>
<dbReference type="Proteomes" id="UP001229421">
    <property type="component" value="Unassembled WGS sequence"/>
</dbReference>
<gene>
    <name evidence="11" type="ORF">QVD17_25458</name>
</gene>
<dbReference type="InterPro" id="IPR032675">
    <property type="entry name" value="LRR_dom_sf"/>
</dbReference>
<organism evidence="11 12">
    <name type="scientific">Tagetes erecta</name>
    <name type="common">African marigold</name>
    <dbReference type="NCBI Taxonomy" id="13708"/>
    <lineage>
        <taxon>Eukaryota</taxon>
        <taxon>Viridiplantae</taxon>
        <taxon>Streptophyta</taxon>
        <taxon>Embryophyta</taxon>
        <taxon>Tracheophyta</taxon>
        <taxon>Spermatophyta</taxon>
        <taxon>Magnoliopsida</taxon>
        <taxon>eudicotyledons</taxon>
        <taxon>Gunneridae</taxon>
        <taxon>Pentapetalae</taxon>
        <taxon>asterids</taxon>
        <taxon>campanulids</taxon>
        <taxon>Asterales</taxon>
        <taxon>Asteraceae</taxon>
        <taxon>Asteroideae</taxon>
        <taxon>Heliantheae alliance</taxon>
        <taxon>Tageteae</taxon>
        <taxon>Tagetes</taxon>
    </lineage>
</organism>
<keyword evidence="5 8" id="KW-1133">Transmembrane helix</keyword>
<evidence type="ECO:0000256" key="9">
    <source>
        <dbReference type="SAM" id="SignalP"/>
    </source>
</evidence>
<dbReference type="SUPFAM" id="SSF56112">
    <property type="entry name" value="Protein kinase-like (PK-like)"/>
    <property type="match status" value="1"/>
</dbReference>
<keyword evidence="7" id="KW-0325">Glycoprotein</keyword>
<evidence type="ECO:0000313" key="11">
    <source>
        <dbReference type="EMBL" id="KAK1422374.1"/>
    </source>
</evidence>
<dbReference type="GO" id="GO:0005524">
    <property type="term" value="F:ATP binding"/>
    <property type="evidence" value="ECO:0007669"/>
    <property type="project" value="InterPro"/>
</dbReference>
<dbReference type="InterPro" id="IPR001245">
    <property type="entry name" value="Ser-Thr/Tyr_kinase_cat_dom"/>
</dbReference>
<dbReference type="FunFam" id="3.80.10.10:FF:000380">
    <property type="entry name" value="Putative inactive leucine-rich repeat receptor-like protein kinase"/>
    <property type="match status" value="1"/>
</dbReference>
<dbReference type="SUPFAM" id="SSF52058">
    <property type="entry name" value="L domain-like"/>
    <property type="match status" value="1"/>
</dbReference>
<dbReference type="Gene3D" id="3.30.200.20">
    <property type="entry name" value="Phosphorylase Kinase, domain 1"/>
    <property type="match status" value="1"/>
</dbReference>
<dbReference type="InterPro" id="IPR050647">
    <property type="entry name" value="Plant_LRR-RLKs"/>
</dbReference>
<dbReference type="InterPro" id="IPR001611">
    <property type="entry name" value="Leu-rich_rpt"/>
</dbReference>
<feature type="chain" id="PRO_5042238742" description="Protein kinase domain-containing protein" evidence="9">
    <location>
        <begin position="23"/>
        <end position="734"/>
    </location>
</feature>
<dbReference type="GO" id="GO:0004672">
    <property type="term" value="F:protein kinase activity"/>
    <property type="evidence" value="ECO:0007669"/>
    <property type="project" value="InterPro"/>
</dbReference>
<evidence type="ECO:0000256" key="1">
    <source>
        <dbReference type="ARBA" id="ARBA00004370"/>
    </source>
</evidence>
<dbReference type="EMBL" id="JAUHHV010000006">
    <property type="protein sequence ID" value="KAK1422374.1"/>
    <property type="molecule type" value="Genomic_DNA"/>
</dbReference>
<name>A0AAD8NVB5_TARER</name>
<comment type="caution">
    <text evidence="11">The sequence shown here is derived from an EMBL/GenBank/DDBJ whole genome shotgun (WGS) entry which is preliminary data.</text>
</comment>
<dbReference type="PROSITE" id="PS50011">
    <property type="entry name" value="PROTEIN_KINASE_DOM"/>
    <property type="match status" value="1"/>
</dbReference>
<sequence length="734" mass="81834">MAVSSFYLLFLTLSWGLFFTNAIQPSQKQVLLQLRKQLEYPKQLDFWVNNTSDDLCYLSSPQVNITCENNYVTELKIFGFVADQQPKKMSSSFNGFPIPSQTLSQNFSMDSLIATLSRLTSLKALTLVSLGIWGQIPDKVQRLYTLKHIDLSYNYLYGSFPPTFTRLASLESVNLDANFFNGTFPNDVNLLSNLTTLSLKENGFTGQLPDLPNLPNTLMFLYLSKNLFSGQIPVKYGQLNHLQELDLSFNSLSGVPPPSLFSLPYITYLNLTSNKMTGQLPSHLQCGNKLAVVDISLNRFMGGLPSCLSNELNNRNVKFDGNCLMVDVKHQNPSSHCVEEARGVEVDPKSVKDPGKRNNPVILVGVILGGVLCLVVLVLGSVVICRRISVRGLSEPKLLQKQVQDYSVTGYPSELLTSARLVSEAAKLDTGGIPVHRLFSFEELREATRNFHRSTLIGEGSTGKIYKGKLENGTDIAIRHLTVSKKYTIRNLKLRLDLLARLRHPHLVCLLGHCISNEAPNDGDSNKVYLVYEYVNNGNYHSLLAGNVLKWEDRLRILSGVAKAVHFLHTGLIPGFFNNRLKANNILLNESGMAKLSDYGLSIIAEDIKKEDANREGVESWQMKNLEDDVYNFGFILLESLVGPSAASRKDEFLVNEMASFETEDERKKVVDPVVLASSSPQSLSVIISITKKCFVGDSWARPSFEDVLWHLQYAAQVQANAQRPAETVSLMKC</sequence>
<evidence type="ECO:0000256" key="5">
    <source>
        <dbReference type="ARBA" id="ARBA00022989"/>
    </source>
</evidence>
<dbReference type="InterPro" id="IPR011009">
    <property type="entry name" value="Kinase-like_dom_sf"/>
</dbReference>
<keyword evidence="4" id="KW-0677">Repeat</keyword>
<dbReference type="AlphaFoldDB" id="A0AAD8NVB5"/>
<dbReference type="PROSITE" id="PS51450">
    <property type="entry name" value="LRR"/>
    <property type="match status" value="1"/>
</dbReference>
<protein>
    <recommendedName>
        <fullName evidence="10">Protein kinase domain-containing protein</fullName>
    </recommendedName>
</protein>
<reference evidence="11" key="1">
    <citation type="journal article" date="2023" name="bioRxiv">
        <title>Improved chromosome-level genome assembly for marigold (Tagetes erecta).</title>
        <authorList>
            <person name="Jiang F."/>
            <person name="Yuan L."/>
            <person name="Wang S."/>
            <person name="Wang H."/>
            <person name="Xu D."/>
            <person name="Wang A."/>
            <person name="Fan W."/>
        </authorList>
    </citation>
    <scope>NUCLEOTIDE SEQUENCE</scope>
    <source>
        <strain evidence="11">WSJ</strain>
        <tissue evidence="11">Leaf</tissue>
    </source>
</reference>
<evidence type="ECO:0000313" key="12">
    <source>
        <dbReference type="Proteomes" id="UP001229421"/>
    </source>
</evidence>
<evidence type="ECO:0000259" key="10">
    <source>
        <dbReference type="PROSITE" id="PS50011"/>
    </source>
</evidence>
<feature type="signal peptide" evidence="9">
    <location>
        <begin position="1"/>
        <end position="22"/>
    </location>
</feature>
<dbReference type="FunFam" id="1.10.510.10:FF:000657">
    <property type="entry name" value="Putative inactive leucine-rich repeat receptor-like protein kinase"/>
    <property type="match status" value="1"/>
</dbReference>
<evidence type="ECO:0000256" key="3">
    <source>
        <dbReference type="ARBA" id="ARBA00022692"/>
    </source>
</evidence>
<keyword evidence="12" id="KW-1185">Reference proteome</keyword>
<evidence type="ECO:0000256" key="7">
    <source>
        <dbReference type="ARBA" id="ARBA00023180"/>
    </source>
</evidence>
<comment type="subcellular location">
    <subcellularLocation>
        <location evidence="1">Membrane</location>
    </subcellularLocation>
</comment>
<evidence type="ECO:0000256" key="8">
    <source>
        <dbReference type="SAM" id="Phobius"/>
    </source>
</evidence>
<dbReference type="Pfam" id="PF00560">
    <property type="entry name" value="LRR_1"/>
    <property type="match status" value="1"/>
</dbReference>